<feature type="transmembrane region" description="Helical" evidence="6">
    <location>
        <begin position="6"/>
        <end position="22"/>
    </location>
</feature>
<evidence type="ECO:0000256" key="6">
    <source>
        <dbReference type="SAM" id="Phobius"/>
    </source>
</evidence>
<evidence type="ECO:0000313" key="7">
    <source>
        <dbReference type="EMBL" id="AYO29780.1"/>
    </source>
</evidence>
<keyword evidence="4 6" id="KW-1133">Transmembrane helix</keyword>
<accession>A0A3G2R2V8</accession>
<comment type="similarity">
    <text evidence="2">Belongs to the UPF0014 family.</text>
</comment>
<proteinExistence type="inferred from homology"/>
<comment type="subcellular location">
    <subcellularLocation>
        <location evidence="1">Membrane</location>
        <topology evidence="1">Multi-pass membrane protein</topology>
    </subcellularLocation>
</comment>
<dbReference type="AlphaFoldDB" id="A0A3G2R2V8"/>
<sequence length="251" mass="27197">MNAISLTLASSLVLISIFISYYQKLGVEKEIVVGTIRAVIQLTIVGYILHYIFAANNFFFTLAMVTVMIIVAGNNAAKRGRGIPGVFYYITVSIAIGTAITLAILILFGTVHFRPQEVIPVAGMIIGNSMVSSGLTVSRLKDEMKNRTLEIQTALALGASARQAVQKILKISLKTGMMPTIDGMKTLGIVQLPGMMTGLILGGVDPINAVKYQIMVTFMLASTVAISCFCVTFLTYKEFFTPYHQLKVGVK</sequence>
<keyword evidence="5 6" id="KW-0472">Membrane</keyword>
<dbReference type="GO" id="GO:0005886">
    <property type="term" value="C:plasma membrane"/>
    <property type="evidence" value="ECO:0007669"/>
    <property type="project" value="TreeGrafter"/>
</dbReference>
<feature type="transmembrane region" description="Helical" evidence="6">
    <location>
        <begin position="186"/>
        <end position="204"/>
    </location>
</feature>
<dbReference type="Pfam" id="PF03649">
    <property type="entry name" value="UPF0014"/>
    <property type="match status" value="1"/>
</dbReference>
<name>A0A3G2R2V8_9FIRM</name>
<dbReference type="PANTHER" id="PTHR30028">
    <property type="entry name" value="UPF0014 INNER MEMBRANE PROTEIN YBBM-RELATED"/>
    <property type="match status" value="1"/>
</dbReference>
<gene>
    <name evidence="7" type="primary">fetB</name>
    <name evidence="7" type="ORF">D2962_03395</name>
</gene>
<feature type="transmembrane region" description="Helical" evidence="6">
    <location>
        <begin position="86"/>
        <end position="112"/>
    </location>
</feature>
<evidence type="ECO:0000256" key="2">
    <source>
        <dbReference type="ARBA" id="ARBA00005268"/>
    </source>
</evidence>
<dbReference type="Proteomes" id="UP000280960">
    <property type="component" value="Chromosome"/>
</dbReference>
<evidence type="ECO:0000256" key="5">
    <source>
        <dbReference type="ARBA" id="ARBA00023136"/>
    </source>
</evidence>
<evidence type="ECO:0000256" key="3">
    <source>
        <dbReference type="ARBA" id="ARBA00022692"/>
    </source>
</evidence>
<feature type="transmembrane region" description="Helical" evidence="6">
    <location>
        <begin position="118"/>
        <end position="137"/>
    </location>
</feature>
<protein>
    <submittedName>
        <fullName evidence="7">Iron export ABC transporter permease subunit FetB</fullName>
    </submittedName>
</protein>
<feature type="transmembrane region" description="Helical" evidence="6">
    <location>
        <begin position="59"/>
        <end position="77"/>
    </location>
</feature>
<evidence type="ECO:0000313" key="8">
    <source>
        <dbReference type="Proteomes" id="UP000280960"/>
    </source>
</evidence>
<feature type="transmembrane region" description="Helical" evidence="6">
    <location>
        <begin position="216"/>
        <end position="236"/>
    </location>
</feature>
<dbReference type="PANTHER" id="PTHR30028:SF0">
    <property type="entry name" value="PROTEIN ALUMINUM SENSITIVE 3"/>
    <property type="match status" value="1"/>
</dbReference>
<dbReference type="RefSeq" id="WP_122014146.1">
    <property type="nucleotide sequence ID" value="NZ_CP033169.1"/>
</dbReference>
<dbReference type="InterPro" id="IPR005226">
    <property type="entry name" value="UPF0014_fam"/>
</dbReference>
<dbReference type="EMBL" id="CP033169">
    <property type="protein sequence ID" value="AYO29780.1"/>
    <property type="molecule type" value="Genomic_DNA"/>
</dbReference>
<keyword evidence="8" id="KW-1185">Reference proteome</keyword>
<dbReference type="KEGG" id="bacg:D2962_03395"/>
<organism evidence="7 8">
    <name type="scientific">Biomaibacter acetigenes</name>
    <dbReference type="NCBI Taxonomy" id="2316383"/>
    <lineage>
        <taxon>Bacteria</taxon>
        <taxon>Bacillati</taxon>
        <taxon>Bacillota</taxon>
        <taxon>Clostridia</taxon>
        <taxon>Thermosediminibacterales</taxon>
        <taxon>Tepidanaerobacteraceae</taxon>
        <taxon>Biomaibacter</taxon>
    </lineage>
</organism>
<feature type="transmembrane region" description="Helical" evidence="6">
    <location>
        <begin position="34"/>
        <end position="53"/>
    </location>
</feature>
<keyword evidence="3 6" id="KW-0812">Transmembrane</keyword>
<reference evidence="7 8" key="1">
    <citation type="submission" date="2018-10" db="EMBL/GenBank/DDBJ databases">
        <authorList>
            <person name="Zhang X."/>
        </authorList>
    </citation>
    <scope>NUCLEOTIDE SEQUENCE [LARGE SCALE GENOMIC DNA]</scope>
    <source>
        <strain evidence="7 8">SK-G1</strain>
    </source>
</reference>
<evidence type="ECO:0000256" key="4">
    <source>
        <dbReference type="ARBA" id="ARBA00022989"/>
    </source>
</evidence>
<evidence type="ECO:0000256" key="1">
    <source>
        <dbReference type="ARBA" id="ARBA00004141"/>
    </source>
</evidence>